<dbReference type="Pfam" id="PF01594">
    <property type="entry name" value="AI-2E_transport"/>
    <property type="match status" value="1"/>
</dbReference>
<keyword evidence="4" id="KW-1003">Cell membrane</keyword>
<feature type="transmembrane region" description="Helical" evidence="8">
    <location>
        <begin position="70"/>
        <end position="92"/>
    </location>
</feature>
<dbReference type="AlphaFoldDB" id="A0A0R3KYE8"/>
<accession>A0A0R3KYE8</accession>
<comment type="similarity">
    <text evidence="2">Belongs to the autoinducer-2 exporter (AI-2E) (TC 2.A.86) family.</text>
</comment>
<protein>
    <submittedName>
        <fullName evidence="9">Permease</fullName>
    </submittedName>
</protein>
<organism evidence="9 10">
    <name type="scientific">Bradyrhizobium valentinum</name>
    <dbReference type="NCBI Taxonomy" id="1518501"/>
    <lineage>
        <taxon>Bacteria</taxon>
        <taxon>Pseudomonadati</taxon>
        <taxon>Pseudomonadota</taxon>
        <taxon>Alphaproteobacteria</taxon>
        <taxon>Hyphomicrobiales</taxon>
        <taxon>Nitrobacteraceae</taxon>
        <taxon>Bradyrhizobium</taxon>
    </lineage>
</organism>
<keyword evidence="10" id="KW-1185">Reference proteome</keyword>
<feature type="transmembrane region" description="Helical" evidence="8">
    <location>
        <begin position="39"/>
        <end position="58"/>
    </location>
</feature>
<dbReference type="EMBL" id="LLXX01000236">
    <property type="protein sequence ID" value="KRQ90387.1"/>
    <property type="molecule type" value="Genomic_DNA"/>
</dbReference>
<keyword evidence="6 8" id="KW-1133">Transmembrane helix</keyword>
<evidence type="ECO:0000256" key="1">
    <source>
        <dbReference type="ARBA" id="ARBA00004651"/>
    </source>
</evidence>
<evidence type="ECO:0000256" key="2">
    <source>
        <dbReference type="ARBA" id="ARBA00009773"/>
    </source>
</evidence>
<evidence type="ECO:0000256" key="7">
    <source>
        <dbReference type="ARBA" id="ARBA00023136"/>
    </source>
</evidence>
<dbReference type="RefSeq" id="WP_057855708.1">
    <property type="nucleotide sequence ID" value="NZ_LLXY01000168.1"/>
</dbReference>
<feature type="transmembrane region" description="Helical" evidence="8">
    <location>
        <begin position="282"/>
        <end position="300"/>
    </location>
</feature>
<evidence type="ECO:0000313" key="10">
    <source>
        <dbReference type="Proteomes" id="UP000051913"/>
    </source>
</evidence>
<evidence type="ECO:0000256" key="4">
    <source>
        <dbReference type="ARBA" id="ARBA00022475"/>
    </source>
</evidence>
<sequence>MAQRVVRQTTSGGEIILLAVRLGALAFLVYWSFILVRPFIPILVWSMVLTVALYPPYNWLSVHLGDRPKLAAAIITVINLAIVIGPVTWLGYGVVDGLQDFARQLGAGALVVPAPPEGVKAWPVVGTPFYELWDHASTNLRVALKEIAPHLKPLAGPVLAFAGSAGLGTLKFVASVVLSGFLFHYGPGLVAAVKRIQARLVTQRSQDFVALAGLTIRTIAQGVIGVAVLQSLLAGIGLKLAGVPHAGVLAFLVLILAILQIGSAIVLVPVIIWIWATKDFGLALPLTIYLLVVGLADNILKPILMGRGLNTPMLVIFIGVLGGMLAHGILGLFVGPIILAVTWELMMAWIREERVDAAVTGNEQSAEKIAAMPSI</sequence>
<evidence type="ECO:0000313" key="9">
    <source>
        <dbReference type="EMBL" id="KRQ90387.1"/>
    </source>
</evidence>
<proteinExistence type="inferred from homology"/>
<feature type="transmembrane region" description="Helical" evidence="8">
    <location>
        <begin position="312"/>
        <end position="341"/>
    </location>
</feature>
<keyword evidence="7 8" id="KW-0472">Membrane</keyword>
<dbReference type="Proteomes" id="UP000051913">
    <property type="component" value="Unassembled WGS sequence"/>
</dbReference>
<feature type="transmembrane region" description="Helical" evidence="8">
    <location>
        <begin position="172"/>
        <end position="193"/>
    </location>
</feature>
<comment type="subcellular location">
    <subcellularLocation>
        <location evidence="1">Cell membrane</location>
        <topology evidence="1">Multi-pass membrane protein</topology>
    </subcellularLocation>
</comment>
<evidence type="ECO:0000256" key="3">
    <source>
        <dbReference type="ARBA" id="ARBA00022448"/>
    </source>
</evidence>
<evidence type="ECO:0000256" key="8">
    <source>
        <dbReference type="SAM" id="Phobius"/>
    </source>
</evidence>
<gene>
    <name evidence="9" type="ORF">CP49_16405</name>
</gene>
<dbReference type="GO" id="GO:0005886">
    <property type="term" value="C:plasma membrane"/>
    <property type="evidence" value="ECO:0007669"/>
    <property type="project" value="UniProtKB-SubCell"/>
</dbReference>
<evidence type="ECO:0000256" key="6">
    <source>
        <dbReference type="ARBA" id="ARBA00022989"/>
    </source>
</evidence>
<keyword evidence="3" id="KW-0813">Transport</keyword>
<feature type="transmembrane region" description="Helical" evidence="8">
    <location>
        <begin position="214"/>
        <end position="236"/>
    </location>
</feature>
<comment type="caution">
    <text evidence="9">The sequence shown here is derived from an EMBL/GenBank/DDBJ whole genome shotgun (WGS) entry which is preliminary data.</text>
</comment>
<reference evidence="9 10" key="1">
    <citation type="submission" date="2014-03" db="EMBL/GenBank/DDBJ databases">
        <title>Bradyrhizobium valentinum sp. nov., isolated from effective nodules of Lupinus mariae-josephae, a lupine endemic of basic-lime soils in Eastern Spain.</title>
        <authorList>
            <person name="Duran D."/>
            <person name="Rey L."/>
            <person name="Navarro A."/>
            <person name="Busquets A."/>
            <person name="Imperial J."/>
            <person name="Ruiz-Argueso T."/>
        </authorList>
    </citation>
    <scope>NUCLEOTIDE SEQUENCE [LARGE SCALE GENOMIC DNA]</scope>
    <source>
        <strain evidence="9 10">LmjM3</strain>
    </source>
</reference>
<evidence type="ECO:0000256" key="5">
    <source>
        <dbReference type="ARBA" id="ARBA00022692"/>
    </source>
</evidence>
<keyword evidence="5 8" id="KW-0812">Transmembrane</keyword>
<feature type="transmembrane region" description="Helical" evidence="8">
    <location>
        <begin position="12"/>
        <end position="33"/>
    </location>
</feature>
<dbReference type="OrthoDB" id="8113547at2"/>
<dbReference type="InterPro" id="IPR002549">
    <property type="entry name" value="AI-2E-like"/>
</dbReference>
<dbReference type="STRING" id="1518501.CQ10_22670"/>
<dbReference type="PANTHER" id="PTHR21716:SF67">
    <property type="entry name" value="TRANSPORT PROTEIN YDIK-RELATED"/>
    <property type="match status" value="1"/>
</dbReference>
<feature type="transmembrane region" description="Helical" evidence="8">
    <location>
        <begin position="248"/>
        <end position="275"/>
    </location>
</feature>
<name>A0A0R3KYE8_9BRAD</name>
<dbReference type="PANTHER" id="PTHR21716">
    <property type="entry name" value="TRANSMEMBRANE PROTEIN"/>
    <property type="match status" value="1"/>
</dbReference>